<organism evidence="2 3">
    <name type="scientific">Sinomonas halotolerans</name>
    <dbReference type="NCBI Taxonomy" id="1644133"/>
    <lineage>
        <taxon>Bacteria</taxon>
        <taxon>Bacillati</taxon>
        <taxon>Actinomycetota</taxon>
        <taxon>Actinomycetes</taxon>
        <taxon>Micrococcales</taxon>
        <taxon>Micrococcaceae</taxon>
        <taxon>Sinomonas</taxon>
    </lineage>
</organism>
<keyword evidence="1" id="KW-0472">Membrane</keyword>
<accession>A0ABU9WXY5</accession>
<evidence type="ECO:0000313" key="3">
    <source>
        <dbReference type="Proteomes" id="UP001422074"/>
    </source>
</evidence>
<protein>
    <recommendedName>
        <fullName evidence="4">Integral membrane protein</fullName>
    </recommendedName>
</protein>
<feature type="transmembrane region" description="Helical" evidence="1">
    <location>
        <begin position="64"/>
        <end position="85"/>
    </location>
</feature>
<feature type="transmembrane region" description="Helical" evidence="1">
    <location>
        <begin position="6"/>
        <end position="23"/>
    </location>
</feature>
<feature type="transmembrane region" description="Helical" evidence="1">
    <location>
        <begin position="35"/>
        <end position="58"/>
    </location>
</feature>
<keyword evidence="3" id="KW-1185">Reference proteome</keyword>
<name>A0ABU9WXY5_9MICC</name>
<sequence length="103" mass="10713">METVWSLVIVLIVAASAGFIVWASDRRHHAYGIMLPVGAAVAAASLAWTIAVAAGAGYTAGLTWMPWVLPMAAAVAAALASALVVGRRRVQADTEALTEILKR</sequence>
<dbReference type="Proteomes" id="UP001422074">
    <property type="component" value="Unassembled WGS sequence"/>
</dbReference>
<dbReference type="EMBL" id="JBDFRB010000002">
    <property type="protein sequence ID" value="MEN2743449.1"/>
    <property type="molecule type" value="Genomic_DNA"/>
</dbReference>
<gene>
    <name evidence="2" type="ORF">ABCQ75_02705</name>
</gene>
<keyword evidence="1" id="KW-0812">Transmembrane</keyword>
<evidence type="ECO:0000313" key="2">
    <source>
        <dbReference type="EMBL" id="MEN2743449.1"/>
    </source>
</evidence>
<proteinExistence type="predicted"/>
<evidence type="ECO:0000256" key="1">
    <source>
        <dbReference type="SAM" id="Phobius"/>
    </source>
</evidence>
<dbReference type="RefSeq" id="WP_345882979.1">
    <property type="nucleotide sequence ID" value="NZ_JBDFRB010000002.1"/>
</dbReference>
<evidence type="ECO:0008006" key="4">
    <source>
        <dbReference type="Google" id="ProtNLM"/>
    </source>
</evidence>
<keyword evidence="1" id="KW-1133">Transmembrane helix</keyword>
<comment type="caution">
    <text evidence="2">The sequence shown here is derived from an EMBL/GenBank/DDBJ whole genome shotgun (WGS) entry which is preliminary data.</text>
</comment>
<reference evidence="2 3" key="1">
    <citation type="submission" date="2024-05" db="EMBL/GenBank/DDBJ databases">
        <title>Sinomonas sp. nov., isolated from a waste landfill.</title>
        <authorList>
            <person name="Zhao Y."/>
        </authorList>
    </citation>
    <scope>NUCLEOTIDE SEQUENCE [LARGE SCALE GENOMIC DNA]</scope>
    <source>
        <strain evidence="2 3">CCTCC AB2014300</strain>
    </source>
</reference>